<protein>
    <recommendedName>
        <fullName evidence="2">Letm1 RBD domain-containing protein</fullName>
    </recommendedName>
</protein>
<comment type="caution">
    <text evidence="3">The sequence shown here is derived from an EMBL/GenBank/DDBJ whole genome shotgun (WGS) entry which is preliminary data.</text>
</comment>
<dbReference type="Pfam" id="PF07766">
    <property type="entry name" value="LETM1_RBD"/>
    <property type="match status" value="1"/>
</dbReference>
<dbReference type="EMBL" id="JABTCG010000001">
    <property type="protein sequence ID" value="MBD0849295.1"/>
    <property type="molecule type" value="Genomic_DNA"/>
</dbReference>
<name>A0ABR7V6I3_9FLAO</name>
<reference evidence="3 4" key="1">
    <citation type="submission" date="2020-05" db="EMBL/GenBank/DDBJ databases">
        <title>The draft genome sequence of Maribacter arenosus CAU 1321.</title>
        <authorList>
            <person name="Mu L."/>
        </authorList>
    </citation>
    <scope>NUCLEOTIDE SEQUENCE [LARGE SCALE GENOMIC DNA]</scope>
    <source>
        <strain evidence="3 4">CAU 1321</strain>
    </source>
</reference>
<dbReference type="RefSeq" id="WP_188312425.1">
    <property type="nucleotide sequence ID" value="NZ_JABTCG010000001.1"/>
</dbReference>
<sequence length="396" mass="45820">MNPSSSGWIDKFGYLTKDQEDSYKDFNDLYKALRNTGFVYGLNIKIPRFITPEHKLSEDEKAKINLLASLYFTYRFERKSTDFKAFLHLVFQFYQDLGLNQISFLNKLFVGSKTSDQLEKLLDTRVYLEDNVISKTFNSIITNSLLYIDVLTFKRYLQGTHNIAVFAENLENTAMNVIYHALNSKETNKNDHKLARLFEASLTFIDSDTQTFDVNYRDKLQKDLSKIENQYLMDLAALAIWEDHSIDYMESEFIYNFGKDLGFAKNEVASTLEEIAVFFNKNSKIIPHLKDHNLAFKFYDSMSKVVNKLILRNSKRLQKELSESKELVALLSKSTIKDLSPEEKKKVQSQLLDIFKSIPSLAIFMLPGGAVLLPIFIKLIPTLLPSSFDENRVDKK</sequence>
<evidence type="ECO:0000313" key="3">
    <source>
        <dbReference type="EMBL" id="MBD0849295.1"/>
    </source>
</evidence>
<accession>A0ABR7V6I3</accession>
<dbReference type="Proteomes" id="UP000598350">
    <property type="component" value="Unassembled WGS sequence"/>
</dbReference>
<keyword evidence="1" id="KW-0472">Membrane</keyword>
<keyword evidence="4" id="KW-1185">Reference proteome</keyword>
<keyword evidence="1" id="KW-0812">Transmembrane</keyword>
<gene>
    <name evidence="3" type="ORF">HPE63_01325</name>
</gene>
<keyword evidence="1" id="KW-1133">Transmembrane helix</keyword>
<feature type="domain" description="Letm1 RBD" evidence="2">
    <location>
        <begin position="339"/>
        <end position="392"/>
    </location>
</feature>
<proteinExistence type="predicted"/>
<organism evidence="3 4">
    <name type="scientific">Maribacter arenosus</name>
    <dbReference type="NCBI Taxonomy" id="1854708"/>
    <lineage>
        <taxon>Bacteria</taxon>
        <taxon>Pseudomonadati</taxon>
        <taxon>Bacteroidota</taxon>
        <taxon>Flavobacteriia</taxon>
        <taxon>Flavobacteriales</taxon>
        <taxon>Flavobacteriaceae</taxon>
        <taxon>Maribacter</taxon>
    </lineage>
</organism>
<evidence type="ECO:0000256" key="1">
    <source>
        <dbReference type="SAM" id="Phobius"/>
    </source>
</evidence>
<evidence type="ECO:0000313" key="4">
    <source>
        <dbReference type="Proteomes" id="UP000598350"/>
    </source>
</evidence>
<dbReference type="NCBIfam" id="NF040639">
    <property type="entry name" value="LETM1_rel_film"/>
    <property type="match status" value="1"/>
</dbReference>
<evidence type="ECO:0000259" key="2">
    <source>
        <dbReference type="Pfam" id="PF07766"/>
    </source>
</evidence>
<feature type="transmembrane region" description="Helical" evidence="1">
    <location>
        <begin position="358"/>
        <end position="377"/>
    </location>
</feature>
<dbReference type="InterPro" id="IPR033122">
    <property type="entry name" value="LETM1-like_RBD"/>
</dbReference>